<dbReference type="AlphaFoldDB" id="A0A7W7H291"/>
<gene>
    <name evidence="3" type="ORF">BJY16_006120</name>
</gene>
<feature type="domain" description="YCII-related" evidence="2">
    <location>
        <begin position="10"/>
        <end position="78"/>
    </location>
</feature>
<dbReference type="EMBL" id="JACHNB010000001">
    <property type="protein sequence ID" value="MBB4742661.1"/>
    <property type="molecule type" value="Genomic_DNA"/>
</dbReference>
<keyword evidence="4" id="KW-1185">Reference proteome</keyword>
<evidence type="ECO:0000313" key="3">
    <source>
        <dbReference type="EMBL" id="MBB4742661.1"/>
    </source>
</evidence>
<evidence type="ECO:0000313" key="4">
    <source>
        <dbReference type="Proteomes" id="UP000546162"/>
    </source>
</evidence>
<comment type="similarity">
    <text evidence="1">Belongs to the YciI family.</text>
</comment>
<accession>A0A7W7H291</accession>
<protein>
    <submittedName>
        <fullName evidence="3">Uncharacterized protein YciI</fullName>
    </submittedName>
</protein>
<organism evidence="3 4">
    <name type="scientific">Actinoplanes octamycinicus</name>
    <dbReference type="NCBI Taxonomy" id="135948"/>
    <lineage>
        <taxon>Bacteria</taxon>
        <taxon>Bacillati</taxon>
        <taxon>Actinomycetota</taxon>
        <taxon>Actinomycetes</taxon>
        <taxon>Micromonosporales</taxon>
        <taxon>Micromonosporaceae</taxon>
        <taxon>Actinoplanes</taxon>
    </lineage>
</organism>
<dbReference type="InterPro" id="IPR011008">
    <property type="entry name" value="Dimeric_a/b-barrel"/>
</dbReference>
<dbReference type="Pfam" id="PF03795">
    <property type="entry name" value="YCII"/>
    <property type="match status" value="1"/>
</dbReference>
<dbReference type="Proteomes" id="UP000546162">
    <property type="component" value="Unassembled WGS sequence"/>
</dbReference>
<proteinExistence type="inferred from homology"/>
<reference evidence="3 4" key="1">
    <citation type="submission" date="2020-08" db="EMBL/GenBank/DDBJ databases">
        <title>Sequencing the genomes of 1000 actinobacteria strains.</title>
        <authorList>
            <person name="Klenk H.-P."/>
        </authorList>
    </citation>
    <scope>NUCLEOTIDE SEQUENCE [LARGE SCALE GENOMIC DNA]</scope>
    <source>
        <strain evidence="3 4">DSM 45809</strain>
    </source>
</reference>
<name>A0A7W7H291_9ACTN</name>
<evidence type="ECO:0000259" key="2">
    <source>
        <dbReference type="Pfam" id="PF03795"/>
    </source>
</evidence>
<sequence length="83" mass="8972">MWIVELAFGAEPERLAARPAHRELLGKLHAAGTVRMAGPLADDSGAVIVLDTADPQEVLRNDPYFSTPGVTVVSVREWHPIVS</sequence>
<dbReference type="RefSeq" id="WP_185043002.1">
    <property type="nucleotide sequence ID" value="NZ_BAABFG010000005.1"/>
</dbReference>
<dbReference type="SUPFAM" id="SSF54909">
    <property type="entry name" value="Dimeric alpha+beta barrel"/>
    <property type="match status" value="1"/>
</dbReference>
<dbReference type="InterPro" id="IPR005545">
    <property type="entry name" value="YCII"/>
</dbReference>
<comment type="caution">
    <text evidence="3">The sequence shown here is derived from an EMBL/GenBank/DDBJ whole genome shotgun (WGS) entry which is preliminary data.</text>
</comment>
<dbReference type="Gene3D" id="3.30.70.1060">
    <property type="entry name" value="Dimeric alpha+beta barrel"/>
    <property type="match status" value="1"/>
</dbReference>
<evidence type="ECO:0000256" key="1">
    <source>
        <dbReference type="ARBA" id="ARBA00007689"/>
    </source>
</evidence>